<sequence>MPIWAWPDGVYCEGVAPCVAGEARLGTTMVKQSIWKSAPWMCIILPRMPRLTVRADFSSSRHYVYYFHGSAMKELKDLVDHREPALPLVEEMLADASVNYQLLPSSAESSRVLTRLQVTTRSTLGTIAYHTGGLLIDHGWLRVLGSGHPLLPRNLADWNEGRADGCLLVADDVVGGFFAINGGGLGDDVGEMYYWAPDTLKWEQLEIGYTDFLSWALSDRIAIFYDGLRWEGWRSDLKALGSDQCFSFFPFLWTQEGSIEKSSRAMIDVIEQFEMNVDLSRL</sequence>
<protein>
    <submittedName>
        <fullName evidence="1">Alcohol dehydrogenase</fullName>
    </submittedName>
</protein>
<evidence type="ECO:0000313" key="1">
    <source>
        <dbReference type="EMBL" id="GBH18397.1"/>
    </source>
</evidence>
<dbReference type="InterPro" id="IPR021239">
    <property type="entry name" value="DUF2625"/>
</dbReference>
<accession>A0AAN4Q6Q3</accession>
<organism evidence="1 2">
    <name type="scientific">Pseudomonas syringae pv. actinidiae</name>
    <dbReference type="NCBI Taxonomy" id="103796"/>
    <lineage>
        <taxon>Bacteria</taxon>
        <taxon>Pseudomonadati</taxon>
        <taxon>Pseudomonadota</taxon>
        <taxon>Gammaproteobacteria</taxon>
        <taxon>Pseudomonadales</taxon>
        <taxon>Pseudomonadaceae</taxon>
        <taxon>Pseudomonas</taxon>
        <taxon>Pseudomonas syringae</taxon>
    </lineage>
</organism>
<dbReference type="Pfam" id="PF10946">
    <property type="entry name" value="DUF2625"/>
    <property type="match status" value="1"/>
</dbReference>
<proteinExistence type="predicted"/>
<dbReference type="NCBIfam" id="NF008498">
    <property type="entry name" value="PRK11408.1-5"/>
    <property type="match status" value="1"/>
</dbReference>
<dbReference type="AlphaFoldDB" id="A0AAN4Q6Q3"/>
<reference evidence="1 2" key="1">
    <citation type="submission" date="2018-04" db="EMBL/GenBank/DDBJ databases">
        <title>Draft genome sequence of Pseudomonas syringae pv. actinidiae biovar 3 strains isolated from kiwifruit in Kagawa prefecture.</title>
        <authorList>
            <person name="Tabuchi M."/>
            <person name="Saito M."/>
            <person name="Fujiwara S."/>
            <person name="Sasa N."/>
            <person name="Akimitsu K."/>
            <person name="Gomi K."/>
            <person name="Konishi-Sugita S."/>
            <person name="Hamano K."/>
            <person name="Kataoka I."/>
        </authorList>
    </citation>
    <scope>NUCLEOTIDE SEQUENCE [LARGE SCALE GENOMIC DNA]</scope>
    <source>
        <strain evidence="1 2">MAFF212211</strain>
    </source>
</reference>
<name>A0AAN4Q6Q3_PSESF</name>
<comment type="caution">
    <text evidence="1">The sequence shown here is derived from an EMBL/GenBank/DDBJ whole genome shotgun (WGS) entry which is preliminary data.</text>
</comment>
<dbReference type="EMBL" id="BGKA01000155">
    <property type="protein sequence ID" value="GBH18397.1"/>
    <property type="molecule type" value="Genomic_DNA"/>
</dbReference>
<gene>
    <name evidence="1" type="ORF">KPSA3_04381</name>
</gene>
<dbReference type="Proteomes" id="UP000248291">
    <property type="component" value="Unassembled WGS sequence"/>
</dbReference>
<evidence type="ECO:0000313" key="2">
    <source>
        <dbReference type="Proteomes" id="UP000248291"/>
    </source>
</evidence>